<dbReference type="EMBL" id="JAODYH010000001">
    <property type="protein sequence ID" value="MCT9809365.1"/>
    <property type="molecule type" value="Genomic_DNA"/>
</dbReference>
<dbReference type="Proteomes" id="UP001525968">
    <property type="component" value="Unassembled WGS sequence"/>
</dbReference>
<evidence type="ECO:0000313" key="1">
    <source>
        <dbReference type="EMBL" id="MCT9809365.1"/>
    </source>
</evidence>
<reference evidence="1 2" key="1">
    <citation type="submission" date="2022-09" db="EMBL/GenBank/DDBJ databases">
        <title>Draft genome of isolate Be4.</title>
        <authorList>
            <person name="Sanchez-Castro I."/>
            <person name="Martinez-Rodriguez P."/>
            <person name="Descostes M."/>
            <person name="Merroun M."/>
        </authorList>
    </citation>
    <scope>NUCLEOTIDE SEQUENCE [LARGE SCALE GENOMIC DNA]</scope>
    <source>
        <strain evidence="1 2">Be4</strain>
    </source>
</reference>
<name>A0ABT2PG34_9BURK</name>
<accession>A0ABT2PG34</accession>
<gene>
    <name evidence="1" type="ORF">N0K08_01835</name>
</gene>
<organism evidence="1 2">
    <name type="scientific">Acidovorax bellezanensis</name>
    <dbReference type="NCBI Taxonomy" id="2976702"/>
    <lineage>
        <taxon>Bacteria</taxon>
        <taxon>Pseudomonadati</taxon>
        <taxon>Pseudomonadota</taxon>
        <taxon>Betaproteobacteria</taxon>
        <taxon>Burkholderiales</taxon>
        <taxon>Comamonadaceae</taxon>
        <taxon>Acidovorax</taxon>
    </lineage>
</organism>
<sequence length="162" mass="17872">MLLYKTSKAHQELAPGSRSLNLRQRSLLLLAEGTPLAQLQQMYHGEGAALVAQLLESGYLEATQPALAPTTTAPPPAVAPTLAGTRMYLFDLVERLFANRQQDTAQHFRQALREARNEHALRCVCDALLHAIAQHAGTDRALQLSQQLAHLVPDWSLESYEP</sequence>
<keyword evidence="2" id="KW-1185">Reference proteome</keyword>
<evidence type="ECO:0000313" key="2">
    <source>
        <dbReference type="Proteomes" id="UP001525968"/>
    </source>
</evidence>
<dbReference type="RefSeq" id="WP_261498282.1">
    <property type="nucleotide sequence ID" value="NZ_JAODYH010000001.1"/>
</dbReference>
<comment type="caution">
    <text evidence="1">The sequence shown here is derived from an EMBL/GenBank/DDBJ whole genome shotgun (WGS) entry which is preliminary data.</text>
</comment>
<protein>
    <submittedName>
        <fullName evidence="1">Uncharacterized protein</fullName>
    </submittedName>
</protein>
<proteinExistence type="predicted"/>